<keyword evidence="2" id="KW-1185">Reference proteome</keyword>
<dbReference type="Proteomes" id="UP001056120">
    <property type="component" value="Linkage Group LG13"/>
</dbReference>
<accession>A0ACB9GVR4</accession>
<proteinExistence type="predicted"/>
<evidence type="ECO:0000313" key="2">
    <source>
        <dbReference type="Proteomes" id="UP001056120"/>
    </source>
</evidence>
<reference evidence="2" key="1">
    <citation type="journal article" date="2022" name="Mol. Ecol. Resour.">
        <title>The genomes of chicory, endive, great burdock and yacon provide insights into Asteraceae palaeo-polyploidization history and plant inulin production.</title>
        <authorList>
            <person name="Fan W."/>
            <person name="Wang S."/>
            <person name="Wang H."/>
            <person name="Wang A."/>
            <person name="Jiang F."/>
            <person name="Liu H."/>
            <person name="Zhao H."/>
            <person name="Xu D."/>
            <person name="Zhang Y."/>
        </authorList>
    </citation>
    <scope>NUCLEOTIDE SEQUENCE [LARGE SCALE GENOMIC DNA]</scope>
    <source>
        <strain evidence="2">cv. Yunnan</strain>
    </source>
</reference>
<comment type="caution">
    <text evidence="1">The sequence shown here is derived from an EMBL/GenBank/DDBJ whole genome shotgun (WGS) entry which is preliminary data.</text>
</comment>
<evidence type="ECO:0000313" key="1">
    <source>
        <dbReference type="EMBL" id="KAI3787537.1"/>
    </source>
</evidence>
<organism evidence="1 2">
    <name type="scientific">Smallanthus sonchifolius</name>
    <dbReference type="NCBI Taxonomy" id="185202"/>
    <lineage>
        <taxon>Eukaryota</taxon>
        <taxon>Viridiplantae</taxon>
        <taxon>Streptophyta</taxon>
        <taxon>Embryophyta</taxon>
        <taxon>Tracheophyta</taxon>
        <taxon>Spermatophyta</taxon>
        <taxon>Magnoliopsida</taxon>
        <taxon>eudicotyledons</taxon>
        <taxon>Gunneridae</taxon>
        <taxon>Pentapetalae</taxon>
        <taxon>asterids</taxon>
        <taxon>campanulids</taxon>
        <taxon>Asterales</taxon>
        <taxon>Asteraceae</taxon>
        <taxon>Asteroideae</taxon>
        <taxon>Heliantheae alliance</taxon>
        <taxon>Millerieae</taxon>
        <taxon>Smallanthus</taxon>
    </lineage>
</organism>
<sequence>MTIPDSGSLMDNGSLCLPCTPQEEARIVKELMEEAESCPKEGNLYYVISNRWFLNWQKYVGEETGGYVLNALSTDKQASPLAKAAERPGPIDNTDIITNEGGRDGSALQLPRTLIEGSDYVLVPQVVWEKLHGWYKGGPTLPRQMISLGIQKTLSVEVYPLALKVIDSRDMSEIIIHISKKASLQKLYEQVSALKRVESEKVCIWDYFNDDKQTALAHSDQTLEESNLQMDQSILFDVHVDGFIPSGFGMDSAGNQLALVPIEPQISSRTIAGGPSLSNGHGPDYGSSLYQGSTLGSVSADKEDTRDSVRSGHQRDRGLAGLQNLGNTCFMNSALQCLVHTSPLVDYFLQNYTEEINKQNPLGMHGELAIAFGELLRKLWSSGRTAVAPRVFKGKLARFAPQFSGYNQHDSQELLAFLLDGLHEDLNRVKQKPYIETKDSNGRPDEEVANEFWSYHKARNDSIVVDVCQGQYKSTLVCPVCDKISITFDPFMYLSLPLHSTATRSMTITVFYGDGSSLPMPFTINVLKQGYCKHLFQALAAACCLETDETLILVEVYEHKIYRYLDNEESLDAIKDDDRIVAYRLSKKQAELPMLEISHRYLENVKPDGRTRFLTPLVTFLEGTKNGTDIELAVNRVLGPLKRKVLLSSNMSEGMKVNGSLSEVIEGSTSDCQMDTEVGVGDKDLEETNSDELSFRLCITDDRGMSCKPILKDSVVKPSKIVKVILDWADKDHGLYDSNYLKDLPTVHKPGLTVKKTKQESISLFSCLDAFLKEEPLGPDDMWYCPGCKKHRQATKKLDLWRLPDIIVFHLKRFSYSRFLKNKLDTFVDFPIHNLDLSKYVKNKDPSGGSSAYELYAISNHYGGLGGGHYSAYAKLVEEDRWYHFDDAHVTPVSEGDIVTSAAYLLFYQRVKTSKPSEPIGESSEVYEDF</sequence>
<name>A0ACB9GVR4_9ASTR</name>
<reference evidence="1 2" key="2">
    <citation type="journal article" date="2022" name="Mol. Ecol. Resour.">
        <title>The genomes of chicory, endive, great burdock and yacon provide insights into Asteraceae paleo-polyploidization history and plant inulin production.</title>
        <authorList>
            <person name="Fan W."/>
            <person name="Wang S."/>
            <person name="Wang H."/>
            <person name="Wang A."/>
            <person name="Jiang F."/>
            <person name="Liu H."/>
            <person name="Zhao H."/>
            <person name="Xu D."/>
            <person name="Zhang Y."/>
        </authorList>
    </citation>
    <scope>NUCLEOTIDE SEQUENCE [LARGE SCALE GENOMIC DNA]</scope>
    <source>
        <strain evidence="2">cv. Yunnan</strain>
        <tissue evidence="1">Leaves</tissue>
    </source>
</reference>
<protein>
    <submittedName>
        <fullName evidence="1">Uncharacterized protein</fullName>
    </submittedName>
</protein>
<gene>
    <name evidence="1" type="ORF">L1987_42080</name>
</gene>
<dbReference type="EMBL" id="CM042030">
    <property type="protein sequence ID" value="KAI3787537.1"/>
    <property type="molecule type" value="Genomic_DNA"/>
</dbReference>